<dbReference type="AlphaFoldDB" id="A0AAN9G7R9"/>
<name>A0AAN9G7R9_9CAEN</name>
<evidence type="ECO:0000256" key="6">
    <source>
        <dbReference type="ARBA" id="ARBA00044556"/>
    </source>
</evidence>
<dbReference type="InterPro" id="IPR026138">
    <property type="entry name" value="CLN5"/>
</dbReference>
<evidence type="ECO:0000256" key="11">
    <source>
        <dbReference type="ARBA" id="ARBA00051022"/>
    </source>
</evidence>
<dbReference type="EMBL" id="JBAMIC010000013">
    <property type="protein sequence ID" value="KAK7097789.1"/>
    <property type="molecule type" value="Genomic_DNA"/>
</dbReference>
<evidence type="ECO:0000256" key="3">
    <source>
        <dbReference type="ARBA" id="ARBA00044494"/>
    </source>
</evidence>
<evidence type="ECO:0000256" key="8">
    <source>
        <dbReference type="ARBA" id="ARBA00045492"/>
    </source>
</evidence>
<dbReference type="GO" id="GO:0005765">
    <property type="term" value="C:lysosomal membrane"/>
    <property type="evidence" value="ECO:0007669"/>
    <property type="project" value="TreeGrafter"/>
</dbReference>
<comment type="catalytic activity">
    <reaction evidence="14">
        <text>2 1-octadecanoyl-sn-glycero-3-phospho-(1'-sn-glycerol) = 1-octadecanoyl-sn-glycero-3-phospho-(3'-octadecanoyl-1'-sn-glycerol) + sn-glycero-3-phospho-(1'-sn-glycerol)</text>
        <dbReference type="Rhea" id="RHEA:77603"/>
        <dbReference type="ChEBI" id="CHEBI:64717"/>
        <dbReference type="ChEBI" id="CHEBI:72827"/>
        <dbReference type="ChEBI" id="CHEBI:232638"/>
    </reaction>
    <physiologicalReaction direction="left-to-right" evidence="14">
        <dbReference type="Rhea" id="RHEA:77604"/>
    </physiologicalReaction>
</comment>
<feature type="chain" id="PRO_5042958421" description="Bis(monoacylglycero)phosphate synthase CLN5" evidence="15">
    <location>
        <begin position="27"/>
        <end position="329"/>
    </location>
</feature>
<dbReference type="Pfam" id="PF15014">
    <property type="entry name" value="CLN5"/>
    <property type="match status" value="1"/>
</dbReference>
<keyword evidence="15" id="KW-0732">Signal</keyword>
<sequence>MISKMAAATGFSVLALAVILLPLVQSGNQAWPMPYKRLASRPPQNPYCQAGVVPFCPTGRAPNTMPHFKPTDQLYVYAMKAPVWEFKFGDRLAKYHIMHDAIGFHHVQSGANFTMEWYELYQLFNCTFAHVLKNDTLFWCNQGAACIYNGIDEKHWKQNGTLVKVADMSGDVFNQFANWTEQDNNTGVYYETWTVRSKPDGPLWFDSWECATWVIRAFAAMGKFGAKFDTSVHLNYTRMNIYSKEPVLLGNASTIFNGTEKKLANEVLKFYRLFQSHQSMPHLIESMLAAFWETVVEGKFYLFYNEQYWMLPIVQPHFKLTYEGYPLPG</sequence>
<accession>A0AAN9G7R9</accession>
<evidence type="ECO:0000256" key="15">
    <source>
        <dbReference type="SAM" id="SignalP"/>
    </source>
</evidence>
<evidence type="ECO:0000256" key="14">
    <source>
        <dbReference type="ARBA" id="ARBA00051789"/>
    </source>
</evidence>
<gene>
    <name evidence="16" type="ORF">V1264_004717</name>
</gene>
<comment type="catalytic activity">
    <reaction evidence="13">
        <text>2 1-acyl-sn-glycero-3-phospho-(1'-sn-glycerol) = 1-acyl-sn-glycero-3-phospho-(3'-acyl-sn-1'-glycerol) + sn-glycero-3-phospho-(1'-sn-glycerol)</text>
        <dbReference type="Rhea" id="RHEA:77619"/>
        <dbReference type="ChEBI" id="CHEBI:64717"/>
        <dbReference type="ChEBI" id="CHEBI:64840"/>
        <dbReference type="ChEBI" id="CHEBI:232628"/>
    </reaction>
    <physiologicalReaction direction="left-to-right" evidence="13">
        <dbReference type="Rhea" id="RHEA:77620"/>
    </physiologicalReaction>
</comment>
<comment type="catalytic activity">
    <reaction evidence="9">
        <text>S-hexadecanoyl-L-cysteinyl-[protein] + H2O = L-cysteinyl-[protein] + hexadecanoate + H(+)</text>
        <dbReference type="Rhea" id="RHEA:19233"/>
        <dbReference type="Rhea" id="RHEA-COMP:10131"/>
        <dbReference type="Rhea" id="RHEA-COMP:11032"/>
        <dbReference type="ChEBI" id="CHEBI:7896"/>
        <dbReference type="ChEBI" id="CHEBI:15377"/>
        <dbReference type="ChEBI" id="CHEBI:15378"/>
        <dbReference type="ChEBI" id="CHEBI:29950"/>
        <dbReference type="ChEBI" id="CHEBI:74151"/>
        <dbReference type="EC" id="3.1.2.22"/>
    </reaction>
    <physiologicalReaction direction="left-to-right" evidence="9">
        <dbReference type="Rhea" id="RHEA:19234"/>
    </physiologicalReaction>
</comment>
<dbReference type="PANTHER" id="PTHR15380">
    <property type="entry name" value="CEROID-LIPOFUSCINOSIS, NEURONAL 5"/>
    <property type="match status" value="1"/>
</dbReference>
<dbReference type="GO" id="GO:0008474">
    <property type="term" value="F:palmitoyl-(protein) hydrolase activity"/>
    <property type="evidence" value="ECO:0007669"/>
    <property type="project" value="UniProtKB-EC"/>
</dbReference>
<evidence type="ECO:0000256" key="5">
    <source>
        <dbReference type="ARBA" id="ARBA00044547"/>
    </source>
</evidence>
<keyword evidence="2" id="KW-0325">Glycoprotein</keyword>
<evidence type="ECO:0000256" key="1">
    <source>
        <dbReference type="ARBA" id="ARBA00007028"/>
    </source>
</evidence>
<evidence type="ECO:0000256" key="9">
    <source>
        <dbReference type="ARBA" id="ARBA00047409"/>
    </source>
</evidence>
<evidence type="ECO:0000256" key="10">
    <source>
        <dbReference type="ARBA" id="ARBA00050455"/>
    </source>
</evidence>
<organism evidence="16 17">
    <name type="scientific">Littorina saxatilis</name>
    <dbReference type="NCBI Taxonomy" id="31220"/>
    <lineage>
        <taxon>Eukaryota</taxon>
        <taxon>Metazoa</taxon>
        <taxon>Spiralia</taxon>
        <taxon>Lophotrochozoa</taxon>
        <taxon>Mollusca</taxon>
        <taxon>Gastropoda</taxon>
        <taxon>Caenogastropoda</taxon>
        <taxon>Littorinimorpha</taxon>
        <taxon>Littorinoidea</taxon>
        <taxon>Littorinidae</taxon>
        <taxon>Littorina</taxon>
    </lineage>
</organism>
<dbReference type="GO" id="GO:0016798">
    <property type="term" value="F:hydrolase activity, acting on glycosyl bonds"/>
    <property type="evidence" value="ECO:0007669"/>
    <property type="project" value="TreeGrafter"/>
</dbReference>
<evidence type="ECO:0000256" key="13">
    <source>
        <dbReference type="ARBA" id="ARBA00051553"/>
    </source>
</evidence>
<feature type="signal peptide" evidence="15">
    <location>
        <begin position="1"/>
        <end position="26"/>
    </location>
</feature>
<comment type="catalytic activity">
    <reaction evidence="11">
        <text>2 1-(9Z-octadecenoyl)-sn-glycero-3-phospho-(1'-sn-glycerol) = 1-(9Z-octadecenoyl)-sn-glycero-3-phospho-(3'-(9Z-octadecenoyl)-1'-sn-glycerol) + sn-glycero-3-phospho-(1'-sn-glycerol)</text>
        <dbReference type="Rhea" id="RHEA:77599"/>
        <dbReference type="ChEBI" id="CHEBI:64717"/>
        <dbReference type="ChEBI" id="CHEBI:72828"/>
        <dbReference type="ChEBI" id="CHEBI:232637"/>
    </reaction>
    <physiologicalReaction direction="left-to-right" evidence="11">
        <dbReference type="Rhea" id="RHEA:77600"/>
    </physiologicalReaction>
</comment>
<evidence type="ECO:0000256" key="7">
    <source>
        <dbReference type="ARBA" id="ARBA00044557"/>
    </source>
</evidence>
<reference evidence="16 17" key="1">
    <citation type="submission" date="2024-02" db="EMBL/GenBank/DDBJ databases">
        <title>Chromosome-scale genome assembly of the rough periwinkle Littorina saxatilis.</title>
        <authorList>
            <person name="De Jode A."/>
            <person name="Faria R."/>
            <person name="Formenti G."/>
            <person name="Sims Y."/>
            <person name="Smith T.P."/>
            <person name="Tracey A."/>
            <person name="Wood J.M.D."/>
            <person name="Zagrodzka Z.B."/>
            <person name="Johannesson K."/>
            <person name="Butlin R.K."/>
            <person name="Leder E.H."/>
        </authorList>
    </citation>
    <scope>NUCLEOTIDE SEQUENCE [LARGE SCALE GENOMIC DNA]</scope>
    <source>
        <strain evidence="16">Snail1</strain>
        <tissue evidence="16">Muscle</tissue>
    </source>
</reference>
<dbReference type="GO" id="GO:0007040">
    <property type="term" value="P:lysosome organization"/>
    <property type="evidence" value="ECO:0007669"/>
    <property type="project" value="TreeGrafter"/>
</dbReference>
<proteinExistence type="inferred from homology"/>
<comment type="function">
    <text evidence="3">Exhibits palmitoyl protein thioesterase (S-depalmitoylation) activity in vitro and most likely plays a role in protein S-depalmitoylation.</text>
</comment>
<evidence type="ECO:0000256" key="4">
    <source>
        <dbReference type="ARBA" id="ARBA00044532"/>
    </source>
</evidence>
<evidence type="ECO:0000256" key="2">
    <source>
        <dbReference type="ARBA" id="ARBA00023180"/>
    </source>
</evidence>
<keyword evidence="17" id="KW-1185">Reference proteome</keyword>
<dbReference type="PANTHER" id="PTHR15380:SF2">
    <property type="entry name" value="CEROID-LIPOFUSCINOSIS NEURONAL PROTEIN 5"/>
    <property type="match status" value="1"/>
</dbReference>
<comment type="function">
    <text evidence="8">Catalyzes the synthesis of bis(monoacylglycero)phosphate (BMP) via transacylation of 2 molecules of lysophosphatidylglycerol (LPG). BMP also known as lysobisphosphatidic acid plays a key role in the formation of intraluminal vesicles and in maintaining intracellular cholesterol homeostasis. Can use only LPG as the exclusive lysophospholipid acyl donor for base exchange and displays BMP synthase activity towards various LPGs (LPG 14:0, LPG 16:0, LPG 18:0, LPG 18:1) with a higher preference for longer chain lengths. Plays a role in influencing the retrograde trafficking of lysosomal sorting receptors SORT1 and IGF2R from the endosomes to the trans-Golgi network by controlling the recruitment of retromer complex to the endosomal membrane. Regulates the localization and activation of RAB7A which is required to recruit the retromer complex to the endosomal membrane.</text>
</comment>
<evidence type="ECO:0000313" key="17">
    <source>
        <dbReference type="Proteomes" id="UP001374579"/>
    </source>
</evidence>
<comment type="similarity">
    <text evidence="1">Belongs to the CLN5 family.</text>
</comment>
<dbReference type="Proteomes" id="UP001374579">
    <property type="component" value="Unassembled WGS sequence"/>
</dbReference>
<evidence type="ECO:0000313" key="16">
    <source>
        <dbReference type="EMBL" id="KAK7097789.1"/>
    </source>
</evidence>
<comment type="catalytic activity">
    <reaction evidence="12">
        <text>2 1-hexadecanoyl-sn-glycero-3-phospho-(1'-sn-glycerol) = 1-hexadecanoyl-sn-glycero-3-phospho-(3'-hexadecanoyl-1'-sn-glycerol) + sn-glycero-3-phospho-(1'-sn-glycerol)</text>
        <dbReference type="Rhea" id="RHEA:77607"/>
        <dbReference type="ChEBI" id="CHEBI:64717"/>
        <dbReference type="ChEBI" id="CHEBI:75158"/>
        <dbReference type="ChEBI" id="CHEBI:232639"/>
    </reaction>
    <physiologicalReaction direction="left-to-right" evidence="12">
        <dbReference type="Rhea" id="RHEA:77608"/>
    </physiologicalReaction>
</comment>
<comment type="caution">
    <text evidence="16">The sequence shown here is derived from an EMBL/GenBank/DDBJ whole genome shotgun (WGS) entry which is preliminary data.</text>
</comment>
<evidence type="ECO:0000256" key="12">
    <source>
        <dbReference type="ARBA" id="ARBA00051183"/>
    </source>
</evidence>
<comment type="catalytic activity">
    <reaction evidence="10">
        <text>2 1-tetradecanoyl-sn-glycero-3-phospho-(1'-sn-glycerol) = 1-tetradecanoyl-sn-glycero-3-phospho-(3'-tetradecanoyl-1'-sn-glycerol) + sn-glycero-3-phospho-(1'-sn-glycerol)</text>
        <dbReference type="Rhea" id="RHEA:77611"/>
        <dbReference type="ChEBI" id="CHEBI:64717"/>
        <dbReference type="ChEBI" id="CHEBI:72826"/>
        <dbReference type="ChEBI" id="CHEBI:232640"/>
    </reaction>
    <physiologicalReaction direction="left-to-right" evidence="10">
        <dbReference type="Rhea" id="RHEA:77612"/>
    </physiologicalReaction>
</comment>
<protein>
    <recommendedName>
        <fullName evidence="4">Bis(monoacylglycero)phosphate synthase CLN5</fullName>
    </recommendedName>
    <alternativeName>
        <fullName evidence="5">Ceroid-lipofuscinosis neuronal protein 5</fullName>
    </alternativeName>
    <alternativeName>
        <fullName evidence="7">Palmitoyl protein thioesterase CLN5</fullName>
    </alternativeName>
    <alternativeName>
        <fullName evidence="6">S-depalmitoylase CLN5</fullName>
    </alternativeName>
</protein>